<accession>N0E0K3</accession>
<dbReference type="RefSeq" id="WP_010849424.1">
    <property type="nucleotide sequence ID" value="NZ_HF570956.1"/>
</dbReference>
<evidence type="ECO:0000313" key="2">
    <source>
        <dbReference type="EMBL" id="CCH69266.1"/>
    </source>
</evidence>
<name>N0E0K3_9MICO</name>
<gene>
    <name evidence="2" type="ORF">BN10_140078</name>
</gene>
<feature type="region of interest" description="Disordered" evidence="1">
    <location>
        <begin position="124"/>
        <end position="143"/>
    </location>
</feature>
<dbReference type="Proteomes" id="UP000013167">
    <property type="component" value="Unassembled WGS sequence"/>
</dbReference>
<evidence type="ECO:0000256" key="1">
    <source>
        <dbReference type="SAM" id="MobiDB-lite"/>
    </source>
</evidence>
<dbReference type="STRING" id="1193181.BN10_140078"/>
<dbReference type="HOGENOM" id="CLU_1805228_0_0_11"/>
<sequence>MKIKLARWLQQVEESADLIDRPASMASLNAAAARLRWLLVRYPLAEDSGAKSSTDDEYMPLAVAMARLGGGFTPEILDEALRYDARMRVRRLSRRTKVQPVSPTDVELADQRRYAVRWQELARRLSSREEAPNASEPTPVSAQ</sequence>
<reference evidence="2 3" key="1">
    <citation type="journal article" date="2013" name="ISME J.">
        <title>A metabolic model for members of the genus Tetrasphaera involved in enhanced biological phosphorus removal.</title>
        <authorList>
            <person name="Kristiansen R."/>
            <person name="Nguyen H.T.T."/>
            <person name="Saunders A.M."/>
            <person name="Nielsen J.L."/>
            <person name="Wimmer R."/>
            <person name="Le V.Q."/>
            <person name="McIlroy S.J."/>
            <person name="Petrovski S."/>
            <person name="Seviour R.J."/>
            <person name="Calteau A."/>
            <person name="Nielsen K.L."/>
            <person name="Nielsen P.H."/>
        </authorList>
    </citation>
    <scope>NUCLEOTIDE SEQUENCE [LARGE SCALE GENOMIC DNA]</scope>
    <source>
        <strain evidence="2 3">Lp2</strain>
    </source>
</reference>
<dbReference type="EMBL" id="CAIZ01000046">
    <property type="protein sequence ID" value="CCH69266.1"/>
    <property type="molecule type" value="Genomic_DNA"/>
</dbReference>
<dbReference type="AlphaFoldDB" id="N0E0K3"/>
<organism evidence="2 3">
    <name type="scientific">Phycicoccus elongatus Lp2</name>
    <dbReference type="NCBI Taxonomy" id="1193181"/>
    <lineage>
        <taxon>Bacteria</taxon>
        <taxon>Bacillati</taxon>
        <taxon>Actinomycetota</taxon>
        <taxon>Actinomycetes</taxon>
        <taxon>Micrococcales</taxon>
        <taxon>Intrasporangiaceae</taxon>
        <taxon>Phycicoccus</taxon>
    </lineage>
</organism>
<keyword evidence="3" id="KW-1185">Reference proteome</keyword>
<protein>
    <submittedName>
        <fullName evidence="2">Uncharacterized protein</fullName>
    </submittedName>
</protein>
<evidence type="ECO:0000313" key="3">
    <source>
        <dbReference type="Proteomes" id="UP000013167"/>
    </source>
</evidence>
<comment type="caution">
    <text evidence="2">The sequence shown here is derived from an EMBL/GenBank/DDBJ whole genome shotgun (WGS) entry which is preliminary data.</text>
</comment>
<proteinExistence type="predicted"/>